<organism evidence="1">
    <name type="scientific">Opuntia streptacantha</name>
    <name type="common">Prickly pear cactus</name>
    <name type="synonym">Opuntia cardona</name>
    <dbReference type="NCBI Taxonomy" id="393608"/>
    <lineage>
        <taxon>Eukaryota</taxon>
        <taxon>Viridiplantae</taxon>
        <taxon>Streptophyta</taxon>
        <taxon>Embryophyta</taxon>
        <taxon>Tracheophyta</taxon>
        <taxon>Spermatophyta</taxon>
        <taxon>Magnoliopsida</taxon>
        <taxon>eudicotyledons</taxon>
        <taxon>Gunneridae</taxon>
        <taxon>Pentapetalae</taxon>
        <taxon>Caryophyllales</taxon>
        <taxon>Cactineae</taxon>
        <taxon>Cactaceae</taxon>
        <taxon>Opuntioideae</taxon>
        <taxon>Opuntia</taxon>
    </lineage>
</organism>
<dbReference type="EMBL" id="GISG01131174">
    <property type="protein sequence ID" value="MBA4643052.1"/>
    <property type="molecule type" value="Transcribed_RNA"/>
</dbReference>
<dbReference type="EMBL" id="GISG01131173">
    <property type="protein sequence ID" value="MBA4643051.1"/>
    <property type="molecule type" value="Transcribed_RNA"/>
</dbReference>
<protein>
    <submittedName>
        <fullName evidence="1">Uncharacterized protein</fullName>
    </submittedName>
</protein>
<accession>A0A7C8ZGT9</accession>
<sequence>MKITTLKENTKEKQFHCPDNCLLCRIHSVNNFLVSNGQRNPSNKEKERHHKIRQVQAIPWSMCYYWEYWASIVHKHHQKDAEAAENVKRSNTRRLRYSGDAQRWRRAMLVARRQSQLQLLLFIVVLERRVLRH</sequence>
<evidence type="ECO:0000313" key="1">
    <source>
        <dbReference type="EMBL" id="MBA4643052.1"/>
    </source>
</evidence>
<reference evidence="1" key="1">
    <citation type="journal article" date="2013" name="J. Plant Res.">
        <title>Effect of fungi and light on seed germination of three Opuntia species from semiarid lands of central Mexico.</title>
        <authorList>
            <person name="Delgado-Sanchez P."/>
            <person name="Jimenez-Bremont J.F."/>
            <person name="Guerrero-Gonzalez Mde L."/>
            <person name="Flores J."/>
        </authorList>
    </citation>
    <scope>NUCLEOTIDE SEQUENCE</scope>
    <source>
        <tissue evidence="1">Cladode</tissue>
    </source>
</reference>
<dbReference type="AlphaFoldDB" id="A0A7C8ZGT9"/>
<reference evidence="1" key="2">
    <citation type="submission" date="2020-07" db="EMBL/GenBank/DDBJ databases">
        <authorList>
            <person name="Vera ALvarez R."/>
            <person name="Arias-Moreno D.M."/>
            <person name="Jimenez-Jacinto V."/>
            <person name="Jimenez-Bremont J.F."/>
            <person name="Swaminathan K."/>
            <person name="Moose S.P."/>
            <person name="Guerrero-Gonzalez M.L."/>
            <person name="Marino-Ramirez L."/>
            <person name="Landsman D."/>
            <person name="Rodriguez-Kessler M."/>
            <person name="Delgado-Sanchez P."/>
        </authorList>
    </citation>
    <scope>NUCLEOTIDE SEQUENCE</scope>
    <source>
        <tissue evidence="1">Cladode</tissue>
    </source>
</reference>
<name>A0A7C8ZGT9_OPUST</name>
<proteinExistence type="predicted"/>